<dbReference type="Proteomes" id="UP000317650">
    <property type="component" value="Chromosome 3"/>
</dbReference>
<name>A0A4V4H696_MUSBA</name>
<evidence type="ECO:0000256" key="1">
    <source>
        <dbReference type="SAM" id="MobiDB-lite"/>
    </source>
</evidence>
<feature type="domain" description="Calcineurin-like phosphoesterase" evidence="2">
    <location>
        <begin position="428"/>
        <end position="561"/>
    </location>
</feature>
<sequence>MADSVPSIPCPNSVTILPLLPPPPPPPLAPPPPSCHPSDQNPAIPSAGGGRFSSFRFPAMRVTSEFDSDSSVFFHKVSCKLFDNLAKLKFSFQNDRGGQIAYPQLGFLTKHFGVLYDLESRNALLKGSFDIANFLQVRATHDVKEQQGEVAITTSMSNPSYKLEISSSVPSAGLPKTTVQFPLGEVSVERKDQETEKALSINGILKGELLNGVCTALYRDEDLNLRYCYKDEEMSFIPSISLPSNALSLAFKRRFSPSDKLSYGYHFDSSQWNMVYKHTVGKDLKFKAGYDSGVRLGWASLWVGDEDGKTKTAPRKTKVQFMLHVPQDDIGNSLLMFRVKKSRRPFSTSGQRRTPEVVIFSLYQRPPRREEEAVGEMGASDAGCGDLPPVLSSFVDAFVDYSVSGLFFPPNPTPSPAPAATRIPAPARLVAIGDFHGDLPKALQALSLAGLADPSSARWTGGAAVAVQVGDVLDRGGDELRLLYLLHRLKLDAAAGGGSLLTLHGNHEVMNADGDFRYVTRAGLEEFRGWAFWYRSGLAMKRLCSGLDPPRDPFRGVPKSFPGVKEEFWEGFRARIAALRPNGPIASRFLAGNQTVLLVGDSLFVHGGLLQQHIDHGLERINQEVKDWIMGLSGRRSPSYLRGRDSVVWLRRFSDGPNCDCGQLEEVLSMIPGARRMVMGHTIQDDGINGVCEDKAIRIDVGLSKGCTNGLPEVLEINAGDQPRILTSNPLYDERWKQEQKRQPLVKEQVKEGLAILVPEIRLKEVETKEFILSIIHIMI</sequence>
<protein>
    <recommendedName>
        <fullName evidence="2">Calcineurin-like phosphoesterase domain-containing protein</fullName>
    </recommendedName>
</protein>
<comment type="caution">
    <text evidence="3">The sequence shown here is derived from an EMBL/GenBank/DDBJ whole genome shotgun (WGS) entry which is preliminary data.</text>
</comment>
<dbReference type="AlphaFoldDB" id="A0A4V4H696"/>
<keyword evidence="4" id="KW-1185">Reference proteome</keyword>
<gene>
    <name evidence="3" type="ORF">C4D60_Mb03t20240</name>
</gene>
<feature type="compositionally biased region" description="Pro residues" evidence="1">
    <location>
        <begin position="19"/>
        <end position="35"/>
    </location>
</feature>
<accession>A0A4V4H696</accession>
<proteinExistence type="predicted"/>
<dbReference type="PANTHER" id="PTHR47680:SF2">
    <property type="entry name" value="SHEWANELLA-LIKE PROTEIN PHOSPHATASE 2"/>
    <property type="match status" value="1"/>
</dbReference>
<dbReference type="InterPro" id="IPR004843">
    <property type="entry name" value="Calcineurin-like_PHP"/>
</dbReference>
<evidence type="ECO:0000259" key="2">
    <source>
        <dbReference type="Pfam" id="PF00149"/>
    </source>
</evidence>
<feature type="region of interest" description="Disordered" evidence="1">
    <location>
        <begin position="16"/>
        <end position="43"/>
    </location>
</feature>
<dbReference type="GO" id="GO:0016787">
    <property type="term" value="F:hydrolase activity"/>
    <property type="evidence" value="ECO:0007669"/>
    <property type="project" value="InterPro"/>
</dbReference>
<dbReference type="Gene3D" id="3.60.21.10">
    <property type="match status" value="1"/>
</dbReference>
<dbReference type="STRING" id="52838.A0A4V4H696"/>
<dbReference type="SUPFAM" id="SSF56300">
    <property type="entry name" value="Metallo-dependent phosphatases"/>
    <property type="match status" value="1"/>
</dbReference>
<reference evidence="3 4" key="1">
    <citation type="journal article" date="2019" name="Nat. Plants">
        <title>Genome sequencing of Musa balbisiana reveals subgenome evolution and function divergence in polyploid bananas.</title>
        <authorList>
            <person name="Yao X."/>
        </authorList>
    </citation>
    <scope>NUCLEOTIDE SEQUENCE [LARGE SCALE GENOMIC DNA]</scope>
    <source>
        <strain evidence="4">cv. DH-PKW</strain>
        <tissue evidence="3">Leaves</tissue>
    </source>
</reference>
<organism evidence="3 4">
    <name type="scientific">Musa balbisiana</name>
    <name type="common">Banana</name>
    <dbReference type="NCBI Taxonomy" id="52838"/>
    <lineage>
        <taxon>Eukaryota</taxon>
        <taxon>Viridiplantae</taxon>
        <taxon>Streptophyta</taxon>
        <taxon>Embryophyta</taxon>
        <taxon>Tracheophyta</taxon>
        <taxon>Spermatophyta</taxon>
        <taxon>Magnoliopsida</taxon>
        <taxon>Liliopsida</taxon>
        <taxon>Zingiberales</taxon>
        <taxon>Musaceae</taxon>
        <taxon>Musa</taxon>
    </lineage>
</organism>
<dbReference type="Pfam" id="PF00149">
    <property type="entry name" value="Metallophos"/>
    <property type="match status" value="1"/>
</dbReference>
<dbReference type="InterPro" id="IPR029052">
    <property type="entry name" value="Metallo-depent_PP-like"/>
</dbReference>
<dbReference type="EMBL" id="PYDT01000006">
    <property type="protein sequence ID" value="THU58986.1"/>
    <property type="molecule type" value="Genomic_DNA"/>
</dbReference>
<dbReference type="PANTHER" id="PTHR47680">
    <property type="entry name" value="SHEWANELLA-LIKE PROTEIN PHOSPHATASE 2"/>
    <property type="match status" value="1"/>
</dbReference>
<evidence type="ECO:0000313" key="4">
    <source>
        <dbReference type="Proteomes" id="UP000317650"/>
    </source>
</evidence>
<evidence type="ECO:0000313" key="3">
    <source>
        <dbReference type="EMBL" id="THU58986.1"/>
    </source>
</evidence>